<name>A0A1Y1VQU1_9FUNG</name>
<accession>A0A1Y1VQU1</accession>
<feature type="domain" description="Phosphodiester glycosidase" evidence="2">
    <location>
        <begin position="92"/>
        <end position="211"/>
    </location>
</feature>
<dbReference type="InParanoid" id="A0A1Y1VQU1"/>
<sequence length="257" mass="27837">MSTNEARVNKFTFSGLQVTAIVTSIQAVDVANVGSTTVAKSNFCGSNGCYFNYANGNLVAIACSDGGKPVRVGGEKHANDYTRGTMICRKLPNGELTISVEAINKLSDSSIPLSEIRWAVGGLGLYLNSTMTNKEWLELIKDKEHAWSVGRVYPEGKAARTAIGYRRTDNKIILASIQSATPSQVRDLMKTYIGCELGVMLDGGASSQIKGKTPGGTIESADYENKGKDRGVHEDQNIYSMVTVSPTRWISNPQMRR</sequence>
<dbReference type="Proteomes" id="UP000193498">
    <property type="component" value="Unassembled WGS sequence"/>
</dbReference>
<comment type="caution">
    <text evidence="3">The sequence shown here is derived from an EMBL/GenBank/DDBJ whole genome shotgun (WGS) entry which is preliminary data.</text>
</comment>
<keyword evidence="4" id="KW-1185">Reference proteome</keyword>
<organism evidence="3 4">
    <name type="scientific">Basidiobolus meristosporus CBS 931.73</name>
    <dbReference type="NCBI Taxonomy" id="1314790"/>
    <lineage>
        <taxon>Eukaryota</taxon>
        <taxon>Fungi</taxon>
        <taxon>Fungi incertae sedis</taxon>
        <taxon>Zoopagomycota</taxon>
        <taxon>Entomophthoromycotina</taxon>
        <taxon>Basidiobolomycetes</taxon>
        <taxon>Basidiobolales</taxon>
        <taxon>Basidiobolaceae</taxon>
        <taxon>Basidiobolus</taxon>
    </lineage>
</organism>
<proteinExistence type="predicted"/>
<gene>
    <name evidence="3" type="ORF">K493DRAFT_365231</name>
</gene>
<evidence type="ECO:0000256" key="1">
    <source>
        <dbReference type="SAM" id="MobiDB-lite"/>
    </source>
</evidence>
<reference evidence="3 4" key="1">
    <citation type="submission" date="2016-07" db="EMBL/GenBank/DDBJ databases">
        <title>Pervasive Adenine N6-methylation of Active Genes in Fungi.</title>
        <authorList>
            <consortium name="DOE Joint Genome Institute"/>
            <person name="Mondo S.J."/>
            <person name="Dannebaum R.O."/>
            <person name="Kuo R.C."/>
            <person name="Labutti K."/>
            <person name="Haridas S."/>
            <person name="Kuo A."/>
            <person name="Salamov A."/>
            <person name="Ahrendt S.R."/>
            <person name="Lipzen A."/>
            <person name="Sullivan W."/>
            <person name="Andreopoulos W.B."/>
            <person name="Clum A."/>
            <person name="Lindquist E."/>
            <person name="Daum C."/>
            <person name="Ramamoorthy G.K."/>
            <person name="Gryganskyi A."/>
            <person name="Culley D."/>
            <person name="Magnuson J.K."/>
            <person name="James T.Y."/>
            <person name="O'Malley M.A."/>
            <person name="Stajich J.E."/>
            <person name="Spatafora J.W."/>
            <person name="Visel A."/>
            <person name="Grigoriev I.V."/>
        </authorList>
    </citation>
    <scope>NUCLEOTIDE SEQUENCE [LARGE SCALE GENOMIC DNA]</scope>
    <source>
        <strain evidence="3 4">CBS 931.73</strain>
    </source>
</reference>
<dbReference type="Pfam" id="PF09992">
    <property type="entry name" value="NAGPA"/>
    <property type="match status" value="1"/>
</dbReference>
<feature type="region of interest" description="Disordered" evidence="1">
    <location>
        <begin position="208"/>
        <end position="230"/>
    </location>
</feature>
<evidence type="ECO:0000313" key="4">
    <source>
        <dbReference type="Proteomes" id="UP000193498"/>
    </source>
</evidence>
<protein>
    <recommendedName>
        <fullName evidence="2">Phosphodiester glycosidase domain-containing protein</fullName>
    </recommendedName>
</protein>
<dbReference type="InterPro" id="IPR018711">
    <property type="entry name" value="NAGPA"/>
</dbReference>
<dbReference type="AlphaFoldDB" id="A0A1Y1VQU1"/>
<dbReference type="EMBL" id="MCFE01001299">
    <property type="protein sequence ID" value="ORX63533.1"/>
    <property type="molecule type" value="Genomic_DNA"/>
</dbReference>
<evidence type="ECO:0000259" key="2">
    <source>
        <dbReference type="Pfam" id="PF09992"/>
    </source>
</evidence>
<evidence type="ECO:0000313" key="3">
    <source>
        <dbReference type="EMBL" id="ORX63533.1"/>
    </source>
</evidence>